<evidence type="ECO:0000256" key="1">
    <source>
        <dbReference type="SAM" id="Phobius"/>
    </source>
</evidence>
<keyword evidence="1" id="KW-0472">Membrane</keyword>
<keyword evidence="3" id="KW-1185">Reference proteome</keyword>
<name>A0A1R3J3Z7_9ROSI</name>
<dbReference type="EMBL" id="AWUE01016732">
    <property type="protein sequence ID" value="OMO89559.1"/>
    <property type="molecule type" value="Genomic_DNA"/>
</dbReference>
<accession>A0A1R3J3Z7</accession>
<evidence type="ECO:0000313" key="3">
    <source>
        <dbReference type="Proteomes" id="UP000187203"/>
    </source>
</evidence>
<evidence type="ECO:0000313" key="2">
    <source>
        <dbReference type="EMBL" id="OMO89559.1"/>
    </source>
</evidence>
<keyword evidence="1" id="KW-0812">Transmembrane</keyword>
<protein>
    <submittedName>
        <fullName evidence="2">Uncharacterized protein</fullName>
    </submittedName>
</protein>
<proteinExistence type="predicted"/>
<dbReference type="Proteomes" id="UP000187203">
    <property type="component" value="Unassembled WGS sequence"/>
</dbReference>
<reference evidence="3" key="1">
    <citation type="submission" date="2013-09" db="EMBL/GenBank/DDBJ databases">
        <title>Corchorus olitorius genome sequencing.</title>
        <authorList>
            <person name="Alam M."/>
            <person name="Haque M.S."/>
            <person name="Islam M.S."/>
            <person name="Emdad E.M."/>
            <person name="Islam M.M."/>
            <person name="Ahmed B."/>
            <person name="Halim A."/>
            <person name="Hossen Q.M.M."/>
            <person name="Hossain M.Z."/>
            <person name="Ahmed R."/>
            <person name="Khan M.M."/>
            <person name="Islam R."/>
            <person name="Rashid M.M."/>
            <person name="Khan S.A."/>
            <person name="Rahman M.S."/>
            <person name="Alam M."/>
            <person name="Yahiya A.S."/>
            <person name="Khan M.S."/>
            <person name="Azam M.S."/>
            <person name="Haque T."/>
            <person name="Lashkar M.Z.H."/>
            <person name="Akhand A.I."/>
            <person name="Morshed G."/>
            <person name="Roy S."/>
            <person name="Uddin K.S."/>
            <person name="Rabeya T."/>
            <person name="Hossain A.S."/>
            <person name="Chowdhury A."/>
            <person name="Snigdha A.R."/>
            <person name="Mortoza M.S."/>
            <person name="Matin S.A."/>
            <person name="Hoque S.M.E."/>
            <person name="Islam M.K."/>
            <person name="Roy D.K."/>
            <person name="Haider R."/>
            <person name="Moosa M.M."/>
            <person name="Elias S.M."/>
            <person name="Hasan A.M."/>
            <person name="Jahan S."/>
            <person name="Shafiuddin M."/>
            <person name="Mahmood N."/>
            <person name="Shommy N.S."/>
        </authorList>
    </citation>
    <scope>NUCLEOTIDE SEQUENCE [LARGE SCALE GENOMIC DNA]</scope>
    <source>
        <strain evidence="3">cv. O-4</strain>
    </source>
</reference>
<gene>
    <name evidence="2" type="ORF">COLO4_19690</name>
</gene>
<comment type="caution">
    <text evidence="2">The sequence shown here is derived from an EMBL/GenBank/DDBJ whole genome shotgun (WGS) entry which is preliminary data.</text>
</comment>
<dbReference type="AlphaFoldDB" id="A0A1R3J3Z7"/>
<sequence>MSNMRSQPQTSPRRLTLNRGEVCGKCEVGNLGEKMGREGVERSEGKGERCEREVGYGETVRGKCERVFGVKGRERLLWFLSALTTALDAMCFGALQSVMSTVPSVRPIRAKALEMVSAVIKSTMATSPLTNATVAGHPIQHKPSIHYLLTPPFSPS</sequence>
<keyword evidence="1" id="KW-1133">Transmembrane helix</keyword>
<feature type="transmembrane region" description="Helical" evidence="1">
    <location>
        <begin position="76"/>
        <end position="95"/>
    </location>
</feature>
<organism evidence="2 3">
    <name type="scientific">Corchorus olitorius</name>
    <dbReference type="NCBI Taxonomy" id="93759"/>
    <lineage>
        <taxon>Eukaryota</taxon>
        <taxon>Viridiplantae</taxon>
        <taxon>Streptophyta</taxon>
        <taxon>Embryophyta</taxon>
        <taxon>Tracheophyta</taxon>
        <taxon>Spermatophyta</taxon>
        <taxon>Magnoliopsida</taxon>
        <taxon>eudicotyledons</taxon>
        <taxon>Gunneridae</taxon>
        <taxon>Pentapetalae</taxon>
        <taxon>rosids</taxon>
        <taxon>malvids</taxon>
        <taxon>Malvales</taxon>
        <taxon>Malvaceae</taxon>
        <taxon>Grewioideae</taxon>
        <taxon>Apeibeae</taxon>
        <taxon>Corchorus</taxon>
    </lineage>
</organism>